<comment type="caution">
    <text evidence="1">The sequence shown here is derived from an EMBL/GenBank/DDBJ whole genome shotgun (WGS) entry which is preliminary data.</text>
</comment>
<evidence type="ECO:0000313" key="1">
    <source>
        <dbReference type="EMBL" id="MFC7289317.1"/>
    </source>
</evidence>
<dbReference type="EMBL" id="JBHTBU010000002">
    <property type="protein sequence ID" value="MFC7289317.1"/>
    <property type="molecule type" value="Genomic_DNA"/>
</dbReference>
<keyword evidence="2" id="KW-1185">Reference proteome</keyword>
<dbReference type="Proteomes" id="UP001596542">
    <property type="component" value="Unassembled WGS sequence"/>
</dbReference>
<evidence type="ECO:0008006" key="3">
    <source>
        <dbReference type="Google" id="ProtNLM"/>
    </source>
</evidence>
<evidence type="ECO:0000313" key="2">
    <source>
        <dbReference type="Proteomes" id="UP001596542"/>
    </source>
</evidence>
<dbReference type="RefSeq" id="WP_382272635.1">
    <property type="nucleotide sequence ID" value="NZ_JBHTBU010000002.1"/>
</dbReference>
<proteinExistence type="predicted"/>
<organism evidence="1 2">
    <name type="scientific">Herminiimonas glaciei</name>
    <dbReference type="NCBI Taxonomy" id="523788"/>
    <lineage>
        <taxon>Bacteria</taxon>
        <taxon>Pseudomonadati</taxon>
        <taxon>Pseudomonadota</taxon>
        <taxon>Betaproteobacteria</taxon>
        <taxon>Burkholderiales</taxon>
        <taxon>Oxalobacteraceae</taxon>
        <taxon>Herminiimonas</taxon>
    </lineage>
</organism>
<reference evidence="2" key="1">
    <citation type="journal article" date="2019" name="Int. J. Syst. Evol. Microbiol.">
        <title>The Global Catalogue of Microorganisms (GCM) 10K type strain sequencing project: providing services to taxonomists for standard genome sequencing and annotation.</title>
        <authorList>
            <consortium name="The Broad Institute Genomics Platform"/>
            <consortium name="The Broad Institute Genome Sequencing Center for Infectious Disease"/>
            <person name="Wu L."/>
            <person name="Ma J."/>
        </authorList>
    </citation>
    <scope>NUCLEOTIDE SEQUENCE [LARGE SCALE GENOMIC DNA]</scope>
    <source>
        <strain evidence="2">KACC 12508</strain>
    </source>
</reference>
<name>A0ABW2IEC8_9BURK</name>
<protein>
    <recommendedName>
        <fullName evidence="3">RiboL-PSP-HEPN domain-containing protein</fullName>
    </recommendedName>
</protein>
<accession>A0ABW2IEC8</accession>
<sequence length="328" mass="36976">MDQIPDEQVYPVELPDVRYFVLPQSLGFSRRLKNKSKETIFLPDEIKQLASTYGTTLGRMNTAALLPYRMAWLGVLDVQIQSFEQRALFQAVAQVEDDFDNLVPPLREKLAAEMFANFMASDKGIDAAHRGAIHRLHRSTQLDEGSILRGAQDLLLQSAISVWAAFETFVSDFIRCYLNQCPQALHLLLADEDAKKRIGRAKWTLTDLLAIGLNLSDRVGDLVLTENDLSDLVSMKALLLPLFERDEQLRMSLAEPDLFILGKLRNILAHRGGAVDTKFEKETTGRWRAGETVTIEVADLNRYLNATVATVEQILTSANRKFENSRVL</sequence>
<gene>
    <name evidence="1" type="ORF">ACFQPC_14815</name>
</gene>